<dbReference type="PROSITE" id="PS50005">
    <property type="entry name" value="TPR"/>
    <property type="match status" value="1"/>
</dbReference>
<evidence type="ECO:0000256" key="2">
    <source>
        <dbReference type="SAM" id="SignalP"/>
    </source>
</evidence>
<dbReference type="SUPFAM" id="SSF48452">
    <property type="entry name" value="TPR-like"/>
    <property type="match status" value="1"/>
</dbReference>
<sequence length="200" mass="22782">MKKKYLLALLLFIGINSVFAQTKSIEDLYWDYTMVRMAPAKRAEAIDLGLSLLNRKAELKTKQIANVTYHLGRLYEESNQMDKAVPYYESSIKLTPGYYVPYLALGSFYAKDCKEMAVKMNQAASANDAALHSKILEDYKKLAFKTVAYLEKSYACDPDETTKGIITYLYQTSKNTEAIKSFDTRIKQLEQGCITLLDDE</sequence>
<keyword evidence="2" id="KW-0732">Signal</keyword>
<name>A0ABP7PN44_9SPHI</name>
<evidence type="ECO:0008006" key="5">
    <source>
        <dbReference type="Google" id="ProtNLM"/>
    </source>
</evidence>
<keyword evidence="4" id="KW-1185">Reference proteome</keyword>
<dbReference type="EMBL" id="BAABAK010000010">
    <property type="protein sequence ID" value="GAA3968302.1"/>
    <property type="molecule type" value="Genomic_DNA"/>
</dbReference>
<feature type="signal peptide" evidence="2">
    <location>
        <begin position="1"/>
        <end position="20"/>
    </location>
</feature>
<dbReference type="InterPro" id="IPR011990">
    <property type="entry name" value="TPR-like_helical_dom_sf"/>
</dbReference>
<dbReference type="InterPro" id="IPR019734">
    <property type="entry name" value="TPR_rpt"/>
</dbReference>
<keyword evidence="1" id="KW-0802">TPR repeat</keyword>
<gene>
    <name evidence="3" type="ORF">GCM10022246_21310</name>
</gene>
<evidence type="ECO:0000256" key="1">
    <source>
        <dbReference type="PROSITE-ProRule" id="PRU00339"/>
    </source>
</evidence>
<feature type="repeat" description="TPR" evidence="1">
    <location>
        <begin position="65"/>
        <end position="98"/>
    </location>
</feature>
<dbReference type="RefSeq" id="WP_344766884.1">
    <property type="nucleotide sequence ID" value="NZ_BAABAK010000010.1"/>
</dbReference>
<evidence type="ECO:0000313" key="3">
    <source>
        <dbReference type="EMBL" id="GAA3968302.1"/>
    </source>
</evidence>
<accession>A0ABP7PN44</accession>
<protein>
    <recommendedName>
        <fullName evidence="5">Tetratricopeptide repeat protein</fullName>
    </recommendedName>
</protein>
<dbReference type="Proteomes" id="UP001501081">
    <property type="component" value="Unassembled WGS sequence"/>
</dbReference>
<dbReference type="PROSITE" id="PS50293">
    <property type="entry name" value="TPR_REGION"/>
    <property type="match status" value="1"/>
</dbReference>
<dbReference type="Gene3D" id="1.25.40.10">
    <property type="entry name" value="Tetratricopeptide repeat domain"/>
    <property type="match status" value="1"/>
</dbReference>
<evidence type="ECO:0000313" key="4">
    <source>
        <dbReference type="Proteomes" id="UP001501081"/>
    </source>
</evidence>
<comment type="caution">
    <text evidence="3">The sequence shown here is derived from an EMBL/GenBank/DDBJ whole genome shotgun (WGS) entry which is preliminary data.</text>
</comment>
<organism evidence="3 4">
    <name type="scientific">Pedobacter ginsengiterrae</name>
    <dbReference type="NCBI Taxonomy" id="871696"/>
    <lineage>
        <taxon>Bacteria</taxon>
        <taxon>Pseudomonadati</taxon>
        <taxon>Bacteroidota</taxon>
        <taxon>Sphingobacteriia</taxon>
        <taxon>Sphingobacteriales</taxon>
        <taxon>Sphingobacteriaceae</taxon>
        <taxon>Pedobacter</taxon>
    </lineage>
</organism>
<proteinExistence type="predicted"/>
<reference evidence="4" key="1">
    <citation type="journal article" date="2019" name="Int. J. Syst. Evol. Microbiol.">
        <title>The Global Catalogue of Microorganisms (GCM) 10K type strain sequencing project: providing services to taxonomists for standard genome sequencing and annotation.</title>
        <authorList>
            <consortium name="The Broad Institute Genomics Platform"/>
            <consortium name="The Broad Institute Genome Sequencing Center for Infectious Disease"/>
            <person name="Wu L."/>
            <person name="Ma J."/>
        </authorList>
    </citation>
    <scope>NUCLEOTIDE SEQUENCE [LARGE SCALE GENOMIC DNA]</scope>
    <source>
        <strain evidence="4">JCM 17338</strain>
    </source>
</reference>
<feature type="chain" id="PRO_5047516136" description="Tetratricopeptide repeat protein" evidence="2">
    <location>
        <begin position="21"/>
        <end position="200"/>
    </location>
</feature>